<sequence length="148" mass="16163">MTSNQQRTFLPLVLFLTIFIRTNARGGINHPAMAGQPGMQGPGGDHQGSIPNDPSLPRFFDVPNNSTAHADDVDKTKYDIHKNNQPGVQGDDPSMTKPEPTVGSSREINPQKVTDRPRGAATCVTITNHLLIASISFAFFHRIKNSIF</sequence>
<dbReference type="HOGENOM" id="CLU_1761085_0_0_1"/>
<evidence type="ECO:0000313" key="3">
    <source>
        <dbReference type="EnsemblMetazoa" id="SMAR007426-PA"/>
    </source>
</evidence>
<reference evidence="4" key="1">
    <citation type="submission" date="2011-05" db="EMBL/GenBank/DDBJ databases">
        <authorList>
            <person name="Richards S.R."/>
            <person name="Qu J."/>
            <person name="Jiang H."/>
            <person name="Jhangiani S.N."/>
            <person name="Agravi P."/>
            <person name="Goodspeed R."/>
            <person name="Gross S."/>
            <person name="Mandapat C."/>
            <person name="Jackson L."/>
            <person name="Mathew T."/>
            <person name="Pu L."/>
            <person name="Thornton R."/>
            <person name="Saada N."/>
            <person name="Wilczek-Boney K.B."/>
            <person name="Lee S."/>
            <person name="Kovar C."/>
            <person name="Wu Y."/>
            <person name="Scherer S.E."/>
            <person name="Worley K.C."/>
            <person name="Muzny D.M."/>
            <person name="Gibbs R."/>
        </authorList>
    </citation>
    <scope>NUCLEOTIDE SEQUENCE</scope>
    <source>
        <strain evidence="4">Brora</strain>
    </source>
</reference>
<dbReference type="Proteomes" id="UP000014500">
    <property type="component" value="Unassembled WGS sequence"/>
</dbReference>
<reference evidence="3" key="2">
    <citation type="submission" date="2015-02" db="UniProtKB">
        <authorList>
            <consortium name="EnsemblMetazoa"/>
        </authorList>
    </citation>
    <scope>IDENTIFICATION</scope>
</reference>
<feature type="region of interest" description="Disordered" evidence="1">
    <location>
        <begin position="29"/>
        <end position="116"/>
    </location>
</feature>
<feature type="signal peptide" evidence="2">
    <location>
        <begin position="1"/>
        <end position="24"/>
    </location>
</feature>
<organism evidence="3 4">
    <name type="scientific">Strigamia maritima</name>
    <name type="common">European centipede</name>
    <name type="synonym">Geophilus maritimus</name>
    <dbReference type="NCBI Taxonomy" id="126957"/>
    <lineage>
        <taxon>Eukaryota</taxon>
        <taxon>Metazoa</taxon>
        <taxon>Ecdysozoa</taxon>
        <taxon>Arthropoda</taxon>
        <taxon>Myriapoda</taxon>
        <taxon>Chilopoda</taxon>
        <taxon>Pleurostigmophora</taxon>
        <taxon>Geophilomorpha</taxon>
        <taxon>Linotaeniidae</taxon>
        <taxon>Strigamia</taxon>
    </lineage>
</organism>
<evidence type="ECO:0000256" key="1">
    <source>
        <dbReference type="SAM" id="MobiDB-lite"/>
    </source>
</evidence>
<dbReference type="EMBL" id="JH431789">
    <property type="status" value="NOT_ANNOTATED_CDS"/>
    <property type="molecule type" value="Genomic_DNA"/>
</dbReference>
<protein>
    <submittedName>
        <fullName evidence="3">Uncharacterized protein</fullName>
    </submittedName>
</protein>
<feature type="chain" id="PRO_5004590131" evidence="2">
    <location>
        <begin position="25"/>
        <end position="148"/>
    </location>
</feature>
<dbReference type="EnsemblMetazoa" id="SMAR007426-RA">
    <property type="protein sequence ID" value="SMAR007426-PA"/>
    <property type="gene ID" value="SMAR007426"/>
</dbReference>
<accession>T1J1K7</accession>
<keyword evidence="4" id="KW-1185">Reference proteome</keyword>
<name>T1J1K7_STRMM</name>
<evidence type="ECO:0000313" key="4">
    <source>
        <dbReference type="Proteomes" id="UP000014500"/>
    </source>
</evidence>
<evidence type="ECO:0000256" key="2">
    <source>
        <dbReference type="SAM" id="SignalP"/>
    </source>
</evidence>
<keyword evidence="2" id="KW-0732">Signal</keyword>
<dbReference type="AlphaFoldDB" id="T1J1K7"/>
<feature type="compositionally biased region" description="Polar residues" evidence="1">
    <location>
        <begin position="102"/>
        <end position="112"/>
    </location>
</feature>
<feature type="compositionally biased region" description="Basic and acidic residues" evidence="1">
    <location>
        <begin position="69"/>
        <end position="82"/>
    </location>
</feature>
<proteinExistence type="predicted"/>